<dbReference type="PANTHER" id="PTHR34535:SF3">
    <property type="entry name" value="HYDROGENASE MATURATION FACTOR HYPA"/>
    <property type="match status" value="1"/>
</dbReference>
<dbReference type="EMBL" id="CP036433">
    <property type="protein sequence ID" value="QDU99171.1"/>
    <property type="molecule type" value="Genomic_DNA"/>
</dbReference>
<comment type="similarity">
    <text evidence="4">Belongs to the HypA/HybF family.</text>
</comment>
<dbReference type="Pfam" id="PF01155">
    <property type="entry name" value="HypA"/>
    <property type="match status" value="1"/>
</dbReference>
<dbReference type="Proteomes" id="UP000317648">
    <property type="component" value="Chromosome"/>
</dbReference>
<dbReference type="GO" id="GO:0016151">
    <property type="term" value="F:nickel cation binding"/>
    <property type="evidence" value="ECO:0007669"/>
    <property type="project" value="UniProtKB-UniRule"/>
</dbReference>
<evidence type="ECO:0000256" key="1">
    <source>
        <dbReference type="ARBA" id="ARBA00022596"/>
    </source>
</evidence>
<keyword evidence="1 4" id="KW-0533">Nickel</keyword>
<protein>
    <recommendedName>
        <fullName evidence="4">Hydrogenase maturation factor HypA</fullName>
    </recommendedName>
</protein>
<evidence type="ECO:0000313" key="6">
    <source>
        <dbReference type="Proteomes" id="UP000317648"/>
    </source>
</evidence>
<dbReference type="PIRSF" id="PIRSF004761">
    <property type="entry name" value="Hydrgn_mat_HypA"/>
    <property type="match status" value="1"/>
</dbReference>
<dbReference type="GO" id="GO:0008270">
    <property type="term" value="F:zinc ion binding"/>
    <property type="evidence" value="ECO:0007669"/>
    <property type="project" value="UniProtKB-UniRule"/>
</dbReference>
<dbReference type="PANTHER" id="PTHR34535">
    <property type="entry name" value="HYDROGENASE MATURATION FACTOR HYPA"/>
    <property type="match status" value="1"/>
</dbReference>
<proteinExistence type="inferred from homology"/>
<dbReference type="OrthoDB" id="9800361at2"/>
<keyword evidence="2 4" id="KW-0479">Metal-binding</keyword>
<evidence type="ECO:0000256" key="3">
    <source>
        <dbReference type="ARBA" id="ARBA00022833"/>
    </source>
</evidence>
<accession>A0A518E4Z6</accession>
<feature type="binding site" evidence="4">
    <location>
        <position position="90"/>
    </location>
    <ligand>
        <name>Zn(2+)</name>
        <dbReference type="ChEBI" id="CHEBI:29105"/>
    </ligand>
</feature>
<dbReference type="KEGG" id="lcre:Pla8534_70840"/>
<dbReference type="AlphaFoldDB" id="A0A518E4Z6"/>
<evidence type="ECO:0000313" key="5">
    <source>
        <dbReference type="EMBL" id="QDU99171.1"/>
    </source>
</evidence>
<feature type="binding site" evidence="4">
    <location>
        <position position="76"/>
    </location>
    <ligand>
        <name>Zn(2+)</name>
        <dbReference type="ChEBI" id="CHEBI:29105"/>
    </ligand>
</feature>
<gene>
    <name evidence="4" type="primary">hypA</name>
    <name evidence="5" type="ORF">Pla8534_70840</name>
</gene>
<evidence type="ECO:0000256" key="2">
    <source>
        <dbReference type="ARBA" id="ARBA00022723"/>
    </source>
</evidence>
<keyword evidence="3 4" id="KW-0862">Zinc</keyword>
<dbReference type="RefSeq" id="WP_145058983.1">
    <property type="nucleotide sequence ID" value="NZ_CP036433.1"/>
</dbReference>
<dbReference type="Gene3D" id="3.30.2320.80">
    <property type="match status" value="1"/>
</dbReference>
<evidence type="ECO:0000256" key="4">
    <source>
        <dbReference type="HAMAP-Rule" id="MF_00213"/>
    </source>
</evidence>
<comment type="function">
    <text evidence="4">Involved in the maturation of [NiFe] hydrogenases. Required for nickel insertion into the metal center of the hydrogenase.</text>
</comment>
<keyword evidence="6" id="KW-1185">Reference proteome</keyword>
<reference evidence="5 6" key="1">
    <citation type="submission" date="2019-02" db="EMBL/GenBank/DDBJ databases">
        <title>Deep-cultivation of Planctomycetes and their phenomic and genomic characterization uncovers novel biology.</title>
        <authorList>
            <person name="Wiegand S."/>
            <person name="Jogler M."/>
            <person name="Boedeker C."/>
            <person name="Pinto D."/>
            <person name="Vollmers J."/>
            <person name="Rivas-Marin E."/>
            <person name="Kohn T."/>
            <person name="Peeters S.H."/>
            <person name="Heuer A."/>
            <person name="Rast P."/>
            <person name="Oberbeckmann S."/>
            <person name="Bunk B."/>
            <person name="Jeske O."/>
            <person name="Meyerdierks A."/>
            <person name="Storesund J.E."/>
            <person name="Kallscheuer N."/>
            <person name="Luecker S."/>
            <person name="Lage O.M."/>
            <person name="Pohl T."/>
            <person name="Merkel B.J."/>
            <person name="Hornburger P."/>
            <person name="Mueller R.-W."/>
            <person name="Bruemmer F."/>
            <person name="Labrenz M."/>
            <person name="Spormann A.M."/>
            <person name="Op den Camp H."/>
            <person name="Overmann J."/>
            <person name="Amann R."/>
            <person name="Jetten M.S.M."/>
            <person name="Mascher T."/>
            <person name="Medema M.H."/>
            <person name="Devos D.P."/>
            <person name="Kaster A.-K."/>
            <person name="Ovreas L."/>
            <person name="Rohde M."/>
            <person name="Galperin M.Y."/>
            <person name="Jogler C."/>
        </authorList>
    </citation>
    <scope>NUCLEOTIDE SEQUENCE [LARGE SCALE GENOMIC DNA]</scope>
    <source>
        <strain evidence="5 6">Pla85_3_4</strain>
    </source>
</reference>
<feature type="binding site" evidence="4">
    <location>
        <position position="73"/>
    </location>
    <ligand>
        <name>Zn(2+)</name>
        <dbReference type="ChEBI" id="CHEBI:29105"/>
    </ligand>
</feature>
<dbReference type="InterPro" id="IPR000688">
    <property type="entry name" value="HypA/HybF"/>
</dbReference>
<feature type="binding site" evidence="4">
    <location>
        <position position="93"/>
    </location>
    <ligand>
        <name>Zn(2+)</name>
        <dbReference type="ChEBI" id="CHEBI:29105"/>
    </ligand>
</feature>
<dbReference type="HAMAP" id="MF_00213">
    <property type="entry name" value="HypA_HybF"/>
    <property type="match status" value="1"/>
</dbReference>
<name>A0A518E4Z6_9BACT</name>
<dbReference type="GO" id="GO:0051604">
    <property type="term" value="P:protein maturation"/>
    <property type="evidence" value="ECO:0007669"/>
    <property type="project" value="InterPro"/>
</dbReference>
<sequence length="126" mass="13644">MHELSIALSILDIAAEESAQRDGAAIRAIHIRLGPLSGVVNTALLSAFELARESCPWGDVRLVVEETPLRIFCEACQCEQTVASIQLMCCPVCDRPSGDIRSGREMEIVAMEIEDPSAVQPHEASP</sequence>
<organism evidence="5 6">
    <name type="scientific">Lignipirellula cremea</name>
    <dbReference type="NCBI Taxonomy" id="2528010"/>
    <lineage>
        <taxon>Bacteria</taxon>
        <taxon>Pseudomonadati</taxon>
        <taxon>Planctomycetota</taxon>
        <taxon>Planctomycetia</taxon>
        <taxon>Pirellulales</taxon>
        <taxon>Pirellulaceae</taxon>
        <taxon>Lignipirellula</taxon>
    </lineage>
</organism>
<feature type="binding site" evidence="4">
    <location>
        <position position="2"/>
    </location>
    <ligand>
        <name>Ni(2+)</name>
        <dbReference type="ChEBI" id="CHEBI:49786"/>
    </ligand>
</feature>